<comment type="similarity">
    <text evidence="2">Belongs to the MgtC/SapB family.</text>
</comment>
<dbReference type="Pfam" id="PF02308">
    <property type="entry name" value="MgtC"/>
    <property type="match status" value="1"/>
</dbReference>
<feature type="transmembrane region" description="Helical" evidence="7">
    <location>
        <begin position="44"/>
        <end position="63"/>
    </location>
</feature>
<evidence type="ECO:0000256" key="2">
    <source>
        <dbReference type="ARBA" id="ARBA00009298"/>
    </source>
</evidence>
<sequence>MFLMGDWEILWNHIVHDEDIIKLLASTFVGAIIGGEREYHSKSAGLRTFTLIAVGSTIFTILSEKVGMGASPDRISANIVTGVGFLGAGIIFKVDDRVKGLTTAAIIWVTAALGMAIGDGHILLSFFGAIMVFMILQFFIVMERWIHRYGETRNYKIVIKKGDEGFLRMEEIFRQIKVQAKKGKQIYKDDTITCYWSVRGKTSRHERLAKKLILEPHVIELEF</sequence>
<feature type="transmembrane region" description="Helical" evidence="7">
    <location>
        <begin position="124"/>
        <end position="146"/>
    </location>
</feature>
<gene>
    <name evidence="9" type="ORF">QM524_07490</name>
</gene>
<organism evidence="9 10">
    <name type="scientific">Flectobacillus roseus</name>
    <dbReference type="NCBI Taxonomy" id="502259"/>
    <lineage>
        <taxon>Bacteria</taxon>
        <taxon>Pseudomonadati</taxon>
        <taxon>Bacteroidota</taxon>
        <taxon>Cytophagia</taxon>
        <taxon>Cytophagales</taxon>
        <taxon>Flectobacillaceae</taxon>
        <taxon>Flectobacillus</taxon>
    </lineage>
</organism>
<evidence type="ECO:0000256" key="7">
    <source>
        <dbReference type="SAM" id="Phobius"/>
    </source>
</evidence>
<dbReference type="RefSeq" id="WP_283344098.1">
    <property type="nucleotide sequence ID" value="NZ_JASHIF010000007.1"/>
</dbReference>
<comment type="caution">
    <text evidence="9">The sequence shown here is derived from an EMBL/GenBank/DDBJ whole genome shotgun (WGS) entry which is preliminary data.</text>
</comment>
<reference evidence="9 10" key="1">
    <citation type="submission" date="2023-05" db="EMBL/GenBank/DDBJ databases">
        <title>Novel species of genus Flectobacillus isolated from stream in China.</title>
        <authorList>
            <person name="Lu H."/>
        </authorList>
    </citation>
    <scope>NUCLEOTIDE SEQUENCE [LARGE SCALE GENOMIC DNA]</scope>
    <source>
        <strain evidence="9 10">KCTC 42575</strain>
    </source>
</reference>
<proteinExistence type="inferred from homology"/>
<evidence type="ECO:0000256" key="4">
    <source>
        <dbReference type="ARBA" id="ARBA00022692"/>
    </source>
</evidence>
<dbReference type="EMBL" id="JASHIF010000007">
    <property type="protein sequence ID" value="MDI9859044.1"/>
    <property type="molecule type" value="Genomic_DNA"/>
</dbReference>
<name>A0ABT6Y6F8_9BACT</name>
<evidence type="ECO:0000256" key="1">
    <source>
        <dbReference type="ARBA" id="ARBA00004651"/>
    </source>
</evidence>
<accession>A0ABT6Y6F8</accession>
<evidence type="ECO:0000313" key="10">
    <source>
        <dbReference type="Proteomes" id="UP001236507"/>
    </source>
</evidence>
<dbReference type="InterPro" id="IPR003416">
    <property type="entry name" value="MgtC/SapB/SrpB/YhiD_fam"/>
</dbReference>
<comment type="subcellular location">
    <subcellularLocation>
        <location evidence="1">Cell membrane</location>
        <topology evidence="1">Multi-pass membrane protein</topology>
    </subcellularLocation>
</comment>
<dbReference type="PANTHER" id="PTHR33778:SF1">
    <property type="entry name" value="MAGNESIUM TRANSPORTER YHID-RELATED"/>
    <property type="match status" value="1"/>
</dbReference>
<evidence type="ECO:0000259" key="8">
    <source>
        <dbReference type="Pfam" id="PF02308"/>
    </source>
</evidence>
<dbReference type="PANTHER" id="PTHR33778">
    <property type="entry name" value="PROTEIN MGTC"/>
    <property type="match status" value="1"/>
</dbReference>
<dbReference type="Proteomes" id="UP001236507">
    <property type="component" value="Unassembled WGS sequence"/>
</dbReference>
<keyword evidence="5 7" id="KW-1133">Transmembrane helix</keyword>
<keyword evidence="10" id="KW-1185">Reference proteome</keyword>
<feature type="transmembrane region" description="Helical" evidence="7">
    <location>
        <begin position="75"/>
        <end position="94"/>
    </location>
</feature>
<dbReference type="PRINTS" id="PR01837">
    <property type="entry name" value="MGTCSAPBPROT"/>
</dbReference>
<dbReference type="InterPro" id="IPR049177">
    <property type="entry name" value="MgtC_SapB_SrpB_YhiD_N"/>
</dbReference>
<keyword evidence="3" id="KW-1003">Cell membrane</keyword>
<keyword evidence="4 7" id="KW-0812">Transmembrane</keyword>
<keyword evidence="6 7" id="KW-0472">Membrane</keyword>
<feature type="domain" description="MgtC/SapB/SrpB/YhiD N-terminal" evidence="8">
    <location>
        <begin position="23"/>
        <end position="144"/>
    </location>
</feature>
<evidence type="ECO:0000256" key="5">
    <source>
        <dbReference type="ARBA" id="ARBA00022989"/>
    </source>
</evidence>
<evidence type="ECO:0000256" key="6">
    <source>
        <dbReference type="ARBA" id="ARBA00023136"/>
    </source>
</evidence>
<protein>
    <submittedName>
        <fullName evidence="9">MgtC/SapB family protein</fullName>
    </submittedName>
</protein>
<evidence type="ECO:0000313" key="9">
    <source>
        <dbReference type="EMBL" id="MDI9859044.1"/>
    </source>
</evidence>
<feature type="transmembrane region" description="Helical" evidence="7">
    <location>
        <begin position="101"/>
        <end position="118"/>
    </location>
</feature>
<evidence type="ECO:0000256" key="3">
    <source>
        <dbReference type="ARBA" id="ARBA00022475"/>
    </source>
</evidence>